<dbReference type="AlphaFoldDB" id="A0A6C0LLZ0"/>
<organism evidence="1">
    <name type="scientific">viral metagenome</name>
    <dbReference type="NCBI Taxonomy" id="1070528"/>
    <lineage>
        <taxon>unclassified sequences</taxon>
        <taxon>metagenomes</taxon>
        <taxon>organismal metagenomes</taxon>
    </lineage>
</organism>
<reference evidence="1" key="1">
    <citation type="journal article" date="2020" name="Nature">
        <title>Giant virus diversity and host interactions through global metagenomics.</title>
        <authorList>
            <person name="Schulz F."/>
            <person name="Roux S."/>
            <person name="Paez-Espino D."/>
            <person name="Jungbluth S."/>
            <person name="Walsh D.A."/>
            <person name="Denef V.J."/>
            <person name="McMahon K.D."/>
            <person name="Konstantinidis K.T."/>
            <person name="Eloe-Fadrosh E.A."/>
            <person name="Kyrpides N.C."/>
            <person name="Woyke T."/>
        </authorList>
    </citation>
    <scope>NUCLEOTIDE SEQUENCE</scope>
    <source>
        <strain evidence="1">GVMAG-M-3300027833-19</strain>
    </source>
</reference>
<dbReference type="EMBL" id="MN740510">
    <property type="protein sequence ID" value="QHU30564.1"/>
    <property type="molecule type" value="Genomic_DNA"/>
</dbReference>
<proteinExistence type="predicted"/>
<evidence type="ECO:0000313" key="1">
    <source>
        <dbReference type="EMBL" id="QHU30564.1"/>
    </source>
</evidence>
<protein>
    <submittedName>
        <fullName evidence="1">Uncharacterized protein</fullName>
    </submittedName>
</protein>
<sequence>MDETLTVRDRYGRNSETNVLVEPKLKTVHDLKSGLNLLGSLRTVNNLVEVTSDDRVTNRKVAKRLNAGWIPSHVVLIESVTLLGSKDGRAETSGGLDVAYPVLGSGSAVVGLKDINVLDT</sequence>
<name>A0A6C0LLZ0_9ZZZZ</name>
<accession>A0A6C0LLZ0</accession>